<dbReference type="InterPro" id="IPR035990">
    <property type="entry name" value="TIM_sf"/>
</dbReference>
<evidence type="ECO:0000313" key="4">
    <source>
        <dbReference type="EMBL" id="PJA89729.1"/>
    </source>
</evidence>
<dbReference type="PANTHER" id="PTHR21139">
    <property type="entry name" value="TRIOSEPHOSPHATE ISOMERASE"/>
    <property type="match status" value="1"/>
</dbReference>
<dbReference type="GO" id="GO:0046166">
    <property type="term" value="P:glyceraldehyde-3-phosphate biosynthetic process"/>
    <property type="evidence" value="ECO:0007669"/>
    <property type="project" value="TreeGrafter"/>
</dbReference>
<evidence type="ECO:0000313" key="5">
    <source>
        <dbReference type="Proteomes" id="UP000230843"/>
    </source>
</evidence>
<comment type="caution">
    <text evidence="4">The sequence shown here is derived from an EMBL/GenBank/DDBJ whole genome shotgun (WGS) entry which is preliminary data.</text>
</comment>
<dbReference type="GO" id="GO:0019563">
    <property type="term" value="P:glycerol catabolic process"/>
    <property type="evidence" value="ECO:0007669"/>
    <property type="project" value="TreeGrafter"/>
</dbReference>
<protein>
    <recommendedName>
        <fullName evidence="3">Triosephosphate isomerase</fullName>
        <ecNumber evidence="3">5.3.1.1</ecNumber>
    </recommendedName>
</protein>
<dbReference type="EMBL" id="PFVJ01000057">
    <property type="protein sequence ID" value="PJA89729.1"/>
    <property type="molecule type" value="Genomic_DNA"/>
</dbReference>
<keyword evidence="3" id="KW-0963">Cytoplasm</keyword>
<evidence type="ECO:0000256" key="2">
    <source>
        <dbReference type="ARBA" id="ARBA00023235"/>
    </source>
</evidence>
<keyword evidence="3" id="KW-0324">Glycolysis</keyword>
<comment type="catalytic activity">
    <reaction evidence="3">
        <text>D-glyceraldehyde 3-phosphate = dihydroxyacetone phosphate</text>
        <dbReference type="Rhea" id="RHEA:18585"/>
        <dbReference type="ChEBI" id="CHEBI:57642"/>
        <dbReference type="ChEBI" id="CHEBI:59776"/>
        <dbReference type="EC" id="5.3.1.1"/>
    </reaction>
</comment>
<reference evidence="5" key="1">
    <citation type="submission" date="2017-09" db="EMBL/GenBank/DDBJ databases">
        <title>Depth-based differentiation of microbial function through sediment-hosted aquifers and enrichment of novel symbionts in the deep terrestrial subsurface.</title>
        <authorList>
            <person name="Probst A.J."/>
            <person name="Ladd B."/>
            <person name="Jarett J.K."/>
            <person name="Geller-Mcgrath D.E."/>
            <person name="Sieber C.M.K."/>
            <person name="Emerson J.B."/>
            <person name="Anantharaman K."/>
            <person name="Thomas B.C."/>
            <person name="Malmstrom R."/>
            <person name="Stieglmeier M."/>
            <person name="Klingl A."/>
            <person name="Woyke T."/>
            <person name="Ryan C.M."/>
            <person name="Banfield J.F."/>
        </authorList>
    </citation>
    <scope>NUCLEOTIDE SEQUENCE [LARGE SCALE GENOMIC DNA]</scope>
</reference>
<comment type="pathway">
    <text evidence="3">Carbohydrate biosynthesis; gluconeogenesis.</text>
</comment>
<proteinExistence type="inferred from homology"/>
<evidence type="ECO:0000256" key="1">
    <source>
        <dbReference type="ARBA" id="ARBA00007422"/>
    </source>
</evidence>
<dbReference type="SUPFAM" id="SSF51351">
    <property type="entry name" value="Triosephosphate isomerase (TIM)"/>
    <property type="match status" value="1"/>
</dbReference>
<dbReference type="Pfam" id="PF00121">
    <property type="entry name" value="TIM"/>
    <property type="match status" value="1"/>
</dbReference>
<dbReference type="GO" id="GO:0005829">
    <property type="term" value="C:cytosol"/>
    <property type="evidence" value="ECO:0007669"/>
    <property type="project" value="TreeGrafter"/>
</dbReference>
<evidence type="ECO:0000256" key="3">
    <source>
        <dbReference type="RuleBase" id="RU363013"/>
    </source>
</evidence>
<accession>A0A2M7Z6I5</accession>
<organism evidence="4 5">
    <name type="scientific">Candidatus Magasanikbacteria bacterium CG_4_9_14_3_um_filter_32_9</name>
    <dbReference type="NCBI Taxonomy" id="1974644"/>
    <lineage>
        <taxon>Bacteria</taxon>
        <taxon>Candidatus Magasanikiibacteriota</taxon>
    </lineage>
</organism>
<dbReference type="AlphaFoldDB" id="A0A2M7Z6I5"/>
<dbReference type="GO" id="GO:0004807">
    <property type="term" value="F:triose-phosphate isomerase activity"/>
    <property type="evidence" value="ECO:0007669"/>
    <property type="project" value="UniProtKB-UniRule"/>
</dbReference>
<dbReference type="UniPathway" id="UPA00109">
    <property type="reaction ID" value="UER00189"/>
</dbReference>
<dbReference type="PROSITE" id="PS00171">
    <property type="entry name" value="TIM_1"/>
    <property type="match status" value="1"/>
</dbReference>
<dbReference type="InterPro" id="IPR013785">
    <property type="entry name" value="Aldolase_TIM"/>
</dbReference>
<dbReference type="PROSITE" id="PS51440">
    <property type="entry name" value="TIM_2"/>
    <property type="match status" value="1"/>
</dbReference>
<dbReference type="Gene3D" id="3.20.20.70">
    <property type="entry name" value="Aldolase class I"/>
    <property type="match status" value="1"/>
</dbReference>
<gene>
    <name evidence="4" type="ORF">CO137_02735</name>
</gene>
<dbReference type="InterPro" id="IPR000652">
    <property type="entry name" value="Triosephosphate_isomerase"/>
</dbReference>
<sequence>MKLIFANWKMYLDLKQSLKLAEDISSLKFDSTKISFAVFPNQLALCEVAQKLKESNIQVGSQNVDWEINGAYSGATSVHMFQEIGCSFALVGHSERRHIFGETNEDVRKKIEACLQNNVIPVLCIGETKEEKDAGIRKIVLEEQLKTALENLENNNTKIIIAYEPVWAIGTGDACKPDEAQEVHMWIKEEYKKYFGGEGVEIIYGGSVDAKNVLSYLSIDAISGVLVGSASTKIESLSAILGVAENL</sequence>
<dbReference type="NCBIfam" id="TIGR00419">
    <property type="entry name" value="tim"/>
    <property type="match status" value="1"/>
</dbReference>
<dbReference type="PANTHER" id="PTHR21139:SF42">
    <property type="entry name" value="TRIOSEPHOSPHATE ISOMERASE"/>
    <property type="match status" value="1"/>
</dbReference>
<dbReference type="GO" id="GO:0006094">
    <property type="term" value="P:gluconeogenesis"/>
    <property type="evidence" value="ECO:0007669"/>
    <property type="project" value="UniProtKB-UniPathway"/>
</dbReference>
<comment type="subcellular location">
    <subcellularLocation>
        <location evidence="3">Cytoplasm</location>
    </subcellularLocation>
</comment>
<dbReference type="GO" id="GO:0006096">
    <property type="term" value="P:glycolytic process"/>
    <property type="evidence" value="ECO:0007669"/>
    <property type="project" value="UniProtKB-UniRule"/>
</dbReference>
<dbReference type="UniPathway" id="UPA00138"/>
<dbReference type="InterPro" id="IPR020861">
    <property type="entry name" value="Triosephosphate_isomerase_AS"/>
</dbReference>
<dbReference type="Proteomes" id="UP000230843">
    <property type="component" value="Unassembled WGS sequence"/>
</dbReference>
<name>A0A2M7Z6I5_9BACT</name>
<keyword evidence="3" id="KW-0312">Gluconeogenesis</keyword>
<dbReference type="EC" id="5.3.1.1" evidence="3"/>
<comment type="subunit">
    <text evidence="3">Homodimer.</text>
</comment>
<keyword evidence="2 3" id="KW-0413">Isomerase</keyword>
<comment type="pathway">
    <text evidence="3">Carbohydrate degradation; glycolysis; D-glyceraldehyde 3-phosphate from glycerone phosphate: step 1/1.</text>
</comment>
<comment type="similarity">
    <text evidence="1 3">Belongs to the triosephosphate isomerase family.</text>
</comment>
<dbReference type="CDD" id="cd00311">
    <property type="entry name" value="TIM"/>
    <property type="match status" value="1"/>
</dbReference>